<keyword evidence="3" id="KW-1185">Reference proteome</keyword>
<dbReference type="SUPFAM" id="SSF53474">
    <property type="entry name" value="alpha/beta-Hydrolases"/>
    <property type="match status" value="1"/>
</dbReference>
<dbReference type="InterPro" id="IPR000073">
    <property type="entry name" value="AB_hydrolase_1"/>
</dbReference>
<evidence type="ECO:0000313" key="2">
    <source>
        <dbReference type="EMBL" id="SMP33210.1"/>
    </source>
</evidence>
<organism evidence="2 3">
    <name type="scientific">Algoriphagus winogradskyi</name>
    <dbReference type="NCBI Taxonomy" id="237017"/>
    <lineage>
        <taxon>Bacteria</taxon>
        <taxon>Pseudomonadati</taxon>
        <taxon>Bacteroidota</taxon>
        <taxon>Cytophagia</taxon>
        <taxon>Cytophagales</taxon>
        <taxon>Cyclobacteriaceae</taxon>
        <taxon>Algoriphagus</taxon>
    </lineage>
</organism>
<dbReference type="Pfam" id="PF12697">
    <property type="entry name" value="Abhydrolase_6"/>
    <property type="match status" value="1"/>
</dbReference>
<dbReference type="PANTHER" id="PTHR43798">
    <property type="entry name" value="MONOACYLGLYCEROL LIPASE"/>
    <property type="match status" value="1"/>
</dbReference>
<comment type="caution">
    <text evidence="2">The sequence shown here is derived from an EMBL/GenBank/DDBJ whole genome shotgun (WGS) entry which is preliminary data.</text>
</comment>
<dbReference type="Gene3D" id="3.40.50.1820">
    <property type="entry name" value="alpha/beta hydrolase"/>
    <property type="match status" value="1"/>
</dbReference>
<dbReference type="InterPro" id="IPR029058">
    <property type="entry name" value="AB_hydrolase_fold"/>
</dbReference>
<proteinExistence type="predicted"/>
<name>A0ABY1PFG6_9BACT</name>
<evidence type="ECO:0000313" key="3">
    <source>
        <dbReference type="Proteomes" id="UP001157915"/>
    </source>
</evidence>
<dbReference type="RefSeq" id="WP_283414400.1">
    <property type="nucleotide sequence ID" value="NZ_FXUA01000008.1"/>
</dbReference>
<reference evidence="2 3" key="1">
    <citation type="submission" date="2017-05" db="EMBL/GenBank/DDBJ databases">
        <authorList>
            <person name="Varghese N."/>
            <person name="Submissions S."/>
        </authorList>
    </citation>
    <scope>NUCLEOTIDE SEQUENCE [LARGE SCALE GENOMIC DNA]</scope>
    <source>
        <strain evidence="2 3">DSM 15360</strain>
    </source>
</reference>
<dbReference type="EMBL" id="FXUA01000008">
    <property type="protein sequence ID" value="SMP33210.1"/>
    <property type="molecule type" value="Genomic_DNA"/>
</dbReference>
<accession>A0ABY1PFG6</accession>
<dbReference type="InterPro" id="IPR050266">
    <property type="entry name" value="AB_hydrolase_sf"/>
</dbReference>
<evidence type="ECO:0000259" key="1">
    <source>
        <dbReference type="Pfam" id="PF12697"/>
    </source>
</evidence>
<dbReference type="Proteomes" id="UP001157915">
    <property type="component" value="Unassembled WGS sequence"/>
</dbReference>
<gene>
    <name evidence="2" type="ORF">SAMN06265367_108141</name>
</gene>
<feature type="domain" description="AB hydrolase-1" evidence="1">
    <location>
        <begin position="35"/>
        <end position="278"/>
    </location>
</feature>
<sequence length="285" mass="31609">MKKSLILYILFFGFVTLSYSQNSFDSKVSGSGPVIILIPGLASSGEVWKETVAELSKTNTCHVLTLPGFAGQPAENLTNGFLPIVKSEIAEYIQQLDQPVELIGHSLGGFLSLQLANEHPDLISKAIIVDSYPFYSAAMNPAATAEMMVPMAKQTKSMIVNSNPEDFESQQTASMPMMTTSTARIPQLVDWSMKSDRATVGQAIYELMITDYRQNLNTLKTPILVLGAWHAGKDYGMTAKSVKSNFEQQYQLAENVQIEMAPTAHHFIMWDNPDWFLAEIQNFLK</sequence>
<protein>
    <submittedName>
        <fullName evidence="2">Pimeloyl-ACP methyl ester carboxylesterase</fullName>
    </submittedName>
</protein>